<gene>
    <name evidence="1" type="ORF">VFH_II238120</name>
</gene>
<evidence type="ECO:0000313" key="1">
    <source>
        <dbReference type="EMBL" id="CAI8600729.1"/>
    </source>
</evidence>
<keyword evidence="2" id="KW-1185">Reference proteome</keyword>
<reference evidence="1 2" key="1">
    <citation type="submission" date="2023-01" db="EMBL/GenBank/DDBJ databases">
        <authorList>
            <person name="Kreplak J."/>
        </authorList>
    </citation>
    <scope>NUCLEOTIDE SEQUENCE [LARGE SCALE GENOMIC DNA]</scope>
</reference>
<dbReference type="AlphaFoldDB" id="A0AAV0ZUV2"/>
<accession>A0AAV0ZUV2</accession>
<proteinExistence type="predicted"/>
<name>A0AAV0ZUV2_VICFA</name>
<dbReference type="Proteomes" id="UP001157006">
    <property type="component" value="Chromosome 2"/>
</dbReference>
<sequence length="186" mass="21290">MDTCGKTVSIHTCLFKLPCSANHPHRNPLSVSTPPSIFAKWLGIQLLHHHHTINATHNHRPFFQLSCKEHNLPLCNASNIKLPSNQFTYHHHRPLHLYHSRSTLLSVTIQTQNKLVKTRSEPEAIKFSYPFKIEKKTTNKRTKSEPAAMEEWSAICGWCGRNHLRGAHRWCAAASSRRLHGGRLMV</sequence>
<organism evidence="1 2">
    <name type="scientific">Vicia faba</name>
    <name type="common">Broad bean</name>
    <name type="synonym">Faba vulgaris</name>
    <dbReference type="NCBI Taxonomy" id="3906"/>
    <lineage>
        <taxon>Eukaryota</taxon>
        <taxon>Viridiplantae</taxon>
        <taxon>Streptophyta</taxon>
        <taxon>Embryophyta</taxon>
        <taxon>Tracheophyta</taxon>
        <taxon>Spermatophyta</taxon>
        <taxon>Magnoliopsida</taxon>
        <taxon>eudicotyledons</taxon>
        <taxon>Gunneridae</taxon>
        <taxon>Pentapetalae</taxon>
        <taxon>rosids</taxon>
        <taxon>fabids</taxon>
        <taxon>Fabales</taxon>
        <taxon>Fabaceae</taxon>
        <taxon>Papilionoideae</taxon>
        <taxon>50 kb inversion clade</taxon>
        <taxon>NPAAA clade</taxon>
        <taxon>Hologalegina</taxon>
        <taxon>IRL clade</taxon>
        <taxon>Fabeae</taxon>
        <taxon>Vicia</taxon>
    </lineage>
</organism>
<evidence type="ECO:0000313" key="2">
    <source>
        <dbReference type="Proteomes" id="UP001157006"/>
    </source>
</evidence>
<protein>
    <submittedName>
        <fullName evidence="1">Uncharacterized protein</fullName>
    </submittedName>
</protein>
<dbReference type="EMBL" id="OX451737">
    <property type="protein sequence ID" value="CAI8600729.1"/>
    <property type="molecule type" value="Genomic_DNA"/>
</dbReference>